<evidence type="ECO:0000259" key="2">
    <source>
        <dbReference type="Pfam" id="PF18962"/>
    </source>
</evidence>
<dbReference type="InterPro" id="IPR055353">
    <property type="entry name" value="DUF7619"/>
</dbReference>
<keyword evidence="5" id="KW-1185">Reference proteome</keyword>
<dbReference type="PANTHER" id="PTHR42754:SF1">
    <property type="entry name" value="LIPOPROTEIN"/>
    <property type="match status" value="1"/>
</dbReference>
<evidence type="ECO:0000256" key="1">
    <source>
        <dbReference type="SAM" id="SignalP"/>
    </source>
</evidence>
<feature type="domain" description="Secretion system C-terminal sorting" evidence="2">
    <location>
        <begin position="980"/>
        <end position="1046"/>
    </location>
</feature>
<dbReference type="RefSeq" id="WP_209141134.1">
    <property type="nucleotide sequence ID" value="NZ_JAGHKO010000005.1"/>
</dbReference>
<organism evidence="4 5">
    <name type="scientific">Niastella soli</name>
    <dbReference type="NCBI Taxonomy" id="2821487"/>
    <lineage>
        <taxon>Bacteria</taxon>
        <taxon>Pseudomonadati</taxon>
        <taxon>Bacteroidota</taxon>
        <taxon>Chitinophagia</taxon>
        <taxon>Chitinophagales</taxon>
        <taxon>Chitinophagaceae</taxon>
        <taxon>Niastella</taxon>
    </lineage>
</organism>
<dbReference type="Pfam" id="PF18962">
    <property type="entry name" value="Por_Secre_tail"/>
    <property type="match status" value="1"/>
</dbReference>
<dbReference type="InterPro" id="IPR013783">
    <property type="entry name" value="Ig-like_fold"/>
</dbReference>
<dbReference type="NCBIfam" id="TIGR04183">
    <property type="entry name" value="Por_Secre_tail"/>
    <property type="match status" value="1"/>
</dbReference>
<feature type="chain" id="PRO_5045409112" evidence="1">
    <location>
        <begin position="22"/>
        <end position="1055"/>
    </location>
</feature>
<feature type="signal peptide" evidence="1">
    <location>
        <begin position="1"/>
        <end position="21"/>
    </location>
</feature>
<dbReference type="EMBL" id="JAGHKO010000005">
    <property type="protein sequence ID" value="MBO9203079.1"/>
    <property type="molecule type" value="Genomic_DNA"/>
</dbReference>
<evidence type="ECO:0000313" key="4">
    <source>
        <dbReference type="EMBL" id="MBO9203079.1"/>
    </source>
</evidence>
<sequence length="1055" mass="115762">MKKHYIISFFLALLITSQVHSQNTLAVEWEYSFGGSGSDLGKKLLCTTQGDYVLLGDGVATHDGDLPPAIGGADIILTKFSKWGQKKWVKTFGSDDGLWWDKNSTMAGDFCQTIDGGFIIIGNEWSAMHGDSTVIIKTDSIGNQQWRKTYKDLYQPWAIRQKKNGTYVLGLLSGGDIVIAGLDIIGNLSWKDTLTGSKIEYGNDLELTQDGGFVLTGSTMSHDGDFSTSNGSDYYDAFIAKYTKDNQLQWVKCMGGAYHDILRTVQEDIDGSFWAGGEMQSDDAWLVKTDKDGNLLWQKTWAGNWTNIIRGLTLTADGNLAVCGSVLSTDGDFTANINGHRSWVAKINKATGQIMRQGWFGGRSYEDAPVDILEDPEGSLAIISSTWPNNPYVSSYKGGDNDMWIVKLRNAVNTIKATVYLDNNQNGQKDTGEPPFGDAYIKLKRNATDSALLSYNDGSFTANVDTGRYEISLTPFRPYYNITPATKQVYFSDYNKTDSVSFGVVPVPGIVDVTVSSWSTDPARLGRNANINVKYTNNGTAASNTVLKFVKDHRTDFIASPLIFTQDGDTLTANITNLKPQESREITITLAIKTPPAVNLNDTLLHEVSIGEAGTDSTPADNRQSVIQVIVGSYDPNDKREITLPGKMNARQLKDREYLVYQIRFQNVGNDTAFNIVVRDTIEEKLDINTFEMIKADHAYTMQITQGRYVEWRFDNILLADSNINEPRSHAYLIYRIKPKASLQMGDVVKNTASIYFDYNPPVNTNEERTLVVPNVPATPSINGIGVAFCAGQGVQKGKIANLPADGPGVTTTIVRLDNSNLTVAADSTFSFNVDLLQHGSHTIEVTFTNITGSQTVAYQFSVTAAQTPQVTITASSTYITNLTTPVTLTAASTGSGANPLYSFARDKAFTNVLQPEGPNAFLIIQPSALALGDNKIYVRVKTSASCYTIQTNFDSILLKRDASTGIVDVNDQGRVITVLPNPFSSTVTLVGLNNSKAYSIVLHNSHGQAVYTREVKNIQLFEIQTTHIAPGVYWLTLYNANKKPVGTEKVIKLR</sequence>
<dbReference type="Pfam" id="PF24595">
    <property type="entry name" value="DUF7619"/>
    <property type="match status" value="1"/>
</dbReference>
<dbReference type="Proteomes" id="UP000677244">
    <property type="component" value="Unassembled WGS sequence"/>
</dbReference>
<protein>
    <submittedName>
        <fullName evidence="4">T9SS type A sorting domain-containing protein</fullName>
    </submittedName>
</protein>
<gene>
    <name evidence="4" type="ORF">J7I42_22505</name>
</gene>
<dbReference type="PANTHER" id="PTHR42754">
    <property type="entry name" value="ENDOGLUCANASE"/>
    <property type="match status" value="1"/>
</dbReference>
<evidence type="ECO:0000313" key="5">
    <source>
        <dbReference type="Proteomes" id="UP000677244"/>
    </source>
</evidence>
<comment type="caution">
    <text evidence="4">The sequence shown here is derived from an EMBL/GenBank/DDBJ whole genome shotgun (WGS) entry which is preliminary data.</text>
</comment>
<dbReference type="Gene3D" id="2.60.40.10">
    <property type="entry name" value="Immunoglobulins"/>
    <property type="match status" value="1"/>
</dbReference>
<dbReference type="InterPro" id="IPR026444">
    <property type="entry name" value="Secre_tail"/>
</dbReference>
<evidence type="ECO:0000259" key="3">
    <source>
        <dbReference type="Pfam" id="PF24595"/>
    </source>
</evidence>
<accession>A0ABS3YZ20</accession>
<keyword evidence="1" id="KW-0732">Signal</keyword>
<dbReference type="SUPFAM" id="SSF63829">
    <property type="entry name" value="Calcium-dependent phosphotriesterase"/>
    <property type="match status" value="1"/>
</dbReference>
<feature type="domain" description="DUF7619" evidence="3">
    <location>
        <begin position="635"/>
        <end position="770"/>
    </location>
</feature>
<name>A0ABS3YZ20_9BACT</name>
<reference evidence="4 5" key="1">
    <citation type="submission" date="2021-03" db="EMBL/GenBank/DDBJ databases">
        <title>Assistant Professor.</title>
        <authorList>
            <person name="Huq M.A."/>
        </authorList>
    </citation>
    <scope>NUCLEOTIDE SEQUENCE [LARGE SCALE GENOMIC DNA]</scope>
    <source>
        <strain evidence="4 5">MAH-29</strain>
    </source>
</reference>
<proteinExistence type="predicted"/>